<evidence type="ECO:0000313" key="3">
    <source>
        <dbReference type="Proteomes" id="UP000013776"/>
    </source>
</evidence>
<dbReference type="InterPro" id="IPR036412">
    <property type="entry name" value="HAD-like_sf"/>
</dbReference>
<comment type="caution">
    <text evidence="2">The sequence shown here is derived from an EMBL/GenBank/DDBJ whole genome shotgun (WGS) entry which is preliminary data.</text>
</comment>
<keyword evidence="1" id="KW-0378">Hydrolase</keyword>
<evidence type="ECO:0000256" key="1">
    <source>
        <dbReference type="ARBA" id="ARBA00022801"/>
    </source>
</evidence>
<dbReference type="GO" id="GO:0016791">
    <property type="term" value="F:phosphatase activity"/>
    <property type="evidence" value="ECO:0007669"/>
    <property type="project" value="InterPro"/>
</dbReference>
<evidence type="ECO:0000313" key="2">
    <source>
        <dbReference type="EMBL" id="CCG82585.1"/>
    </source>
</evidence>
<dbReference type="OrthoDB" id="10014216at2759"/>
<dbReference type="Proteomes" id="UP000013776">
    <property type="component" value="Unassembled WGS sequence"/>
</dbReference>
<dbReference type="EMBL" id="CAHR02000090">
    <property type="protein sequence ID" value="CCG82585.1"/>
    <property type="molecule type" value="Genomic_DNA"/>
</dbReference>
<sequence length="265" mass="29629">MASSSSLQSKREKPLGDGTVKYKQPFIVFSDFDGTITLQDSNDYLTDNIGFGKERRVHLNQEVLHDRMSFRDSFDEMLKSVTTPFPECVQLLLDNISLDPGFATFYAWCLSKDIPVVVLSSGMQPIIRALLTKLIGPTADKIDIISNDVDIHEDGSWDIVFHDESHFGHDKSLAIKPYKALSPRPTMVYCGDGVSDLSAARETDLLFAKSGRDLVSYCIKEGMPFSVFDDFQAIHETVERLHSKKVSLEEVAAENLKNNQKLASS</sequence>
<dbReference type="Pfam" id="PF12710">
    <property type="entry name" value="HAD"/>
    <property type="match status" value="1"/>
</dbReference>
<dbReference type="PANTHER" id="PTHR28181">
    <property type="entry name" value="UPF0655 PROTEIN YCR015C"/>
    <property type="match status" value="1"/>
</dbReference>
<dbReference type="InterPro" id="IPR006384">
    <property type="entry name" value="HAD_hydro_PyrdxlP_Pase-like"/>
</dbReference>
<keyword evidence="3" id="KW-1185">Reference proteome</keyword>
<dbReference type="PANTHER" id="PTHR28181:SF2">
    <property type="entry name" value="PHOSPHORIC MONOESTER HYDROLASE"/>
    <property type="match status" value="1"/>
</dbReference>
<gene>
    <name evidence="2" type="ORF">TAPDE_002614</name>
</gene>
<reference evidence="2 3" key="1">
    <citation type="journal article" date="2013" name="MBio">
        <title>Genome sequencing of the plant pathogen Taphrina deformans, the causal agent of peach leaf curl.</title>
        <authorList>
            <person name="Cisse O.H."/>
            <person name="Almeida J.M.G.C.F."/>
            <person name="Fonseca A."/>
            <person name="Kumar A.A."/>
            <person name="Salojaervi J."/>
            <person name="Overmyer K."/>
            <person name="Hauser P.M."/>
            <person name="Pagni M."/>
        </authorList>
    </citation>
    <scope>NUCLEOTIDE SEQUENCE [LARGE SCALE GENOMIC DNA]</scope>
    <source>
        <strain evidence="3">PYCC 5710 / ATCC 11124 / CBS 356.35 / IMI 108563 / JCM 9778 / NBRC 8474</strain>
    </source>
</reference>
<dbReference type="Gene3D" id="3.90.1470.20">
    <property type="match status" value="1"/>
</dbReference>
<dbReference type="STRING" id="1097556.R4XDU0"/>
<accession>R4XDU0</accession>
<dbReference type="InterPro" id="IPR050849">
    <property type="entry name" value="HAD-like_hydrolase_phosphatase"/>
</dbReference>
<dbReference type="SUPFAM" id="SSF56784">
    <property type="entry name" value="HAD-like"/>
    <property type="match status" value="1"/>
</dbReference>
<dbReference type="eggNOG" id="ENOG502QRU0">
    <property type="taxonomic scope" value="Eukaryota"/>
</dbReference>
<protein>
    <submittedName>
        <fullName evidence="2">Uncharacterized phosphatase C823.14</fullName>
    </submittedName>
</protein>
<dbReference type="NCBIfam" id="TIGR01488">
    <property type="entry name" value="HAD-SF-IB"/>
    <property type="match status" value="1"/>
</dbReference>
<proteinExistence type="predicted"/>
<dbReference type="VEuPathDB" id="FungiDB:TAPDE_002614"/>
<dbReference type="AlphaFoldDB" id="R4XDU0"/>
<dbReference type="Gene3D" id="3.40.50.1000">
    <property type="entry name" value="HAD superfamily/HAD-like"/>
    <property type="match status" value="1"/>
</dbReference>
<name>R4XDU0_TAPDE</name>
<organism evidence="2 3">
    <name type="scientific">Taphrina deformans (strain PYCC 5710 / ATCC 11124 / CBS 356.35 / IMI 108563 / JCM 9778 / NBRC 8474)</name>
    <name type="common">Peach leaf curl fungus</name>
    <name type="synonym">Lalaria deformans</name>
    <dbReference type="NCBI Taxonomy" id="1097556"/>
    <lineage>
        <taxon>Eukaryota</taxon>
        <taxon>Fungi</taxon>
        <taxon>Dikarya</taxon>
        <taxon>Ascomycota</taxon>
        <taxon>Taphrinomycotina</taxon>
        <taxon>Taphrinomycetes</taxon>
        <taxon>Taphrinales</taxon>
        <taxon>Taphrinaceae</taxon>
        <taxon>Taphrina</taxon>
    </lineage>
</organism>
<dbReference type="NCBIfam" id="TIGR01489">
    <property type="entry name" value="DKMTPPase-SF"/>
    <property type="match status" value="1"/>
</dbReference>
<dbReference type="InterPro" id="IPR023214">
    <property type="entry name" value="HAD_sf"/>
</dbReference>